<feature type="region of interest" description="Disordered" evidence="1">
    <location>
        <begin position="1"/>
        <end position="25"/>
    </location>
</feature>
<accession>A0A8I2KRJ8</accession>
<organism evidence="2 4">
    <name type="scientific">Pseudoalteromonas maricaloris</name>
    <dbReference type="NCBI Taxonomy" id="184924"/>
    <lineage>
        <taxon>Bacteria</taxon>
        <taxon>Pseudomonadati</taxon>
        <taxon>Pseudomonadota</taxon>
        <taxon>Gammaproteobacteria</taxon>
        <taxon>Alteromonadales</taxon>
        <taxon>Pseudoalteromonadaceae</taxon>
        <taxon>Pseudoalteromonas</taxon>
    </lineage>
</organism>
<evidence type="ECO:0000313" key="4">
    <source>
        <dbReference type="Proteomes" id="UP000646877"/>
    </source>
</evidence>
<keyword evidence="5" id="KW-1185">Reference proteome</keyword>
<dbReference type="EMBL" id="WEIA01000012">
    <property type="protein sequence ID" value="NLR23093.1"/>
    <property type="molecule type" value="Genomic_DNA"/>
</dbReference>
<reference evidence="2" key="1">
    <citation type="submission" date="2019-10" db="EMBL/GenBank/DDBJ databases">
        <authorList>
            <person name="Paulsen S."/>
        </authorList>
    </citation>
    <scope>NUCLEOTIDE SEQUENCE</scope>
    <source>
        <strain evidence="2">LMG 19692</strain>
    </source>
</reference>
<protein>
    <submittedName>
        <fullName evidence="2">Uncharacterized protein</fullName>
    </submittedName>
</protein>
<gene>
    <name evidence="2" type="ORF">F9Y85_17605</name>
    <name evidence="3" type="ORF">R5H13_20530</name>
</gene>
<name>A0A8I2KRJ8_9GAMM</name>
<evidence type="ECO:0000313" key="5">
    <source>
        <dbReference type="Proteomes" id="UP001304419"/>
    </source>
</evidence>
<sequence length="109" mass="13085">MSSLYPNTNRGRRVRRPHPESKQTRAYVSKVVEALRENPNKLKIIKQNCDEFRQQRYLKRGFLLAIERFDWVFAVDDDVERICQQLLADDYIGKRLRRYPLLFKGVLDD</sequence>
<dbReference type="Proteomes" id="UP001304419">
    <property type="component" value="Chromosome 2"/>
</dbReference>
<proteinExistence type="predicted"/>
<dbReference type="AlphaFoldDB" id="A0A8I2KRJ8"/>
<reference evidence="3 5" key="2">
    <citation type="submission" date="2023-10" db="EMBL/GenBank/DDBJ databases">
        <title>To unveil natural product biosynthetic capacity in Pseudoalteromonas.</title>
        <authorList>
            <person name="Wang J."/>
        </authorList>
    </citation>
    <scope>NUCLEOTIDE SEQUENCE [LARGE SCALE GENOMIC DNA]</scope>
    <source>
        <strain evidence="3 5">DSM 15914</strain>
    </source>
</reference>
<dbReference type="RefSeq" id="WP_039495121.1">
    <property type="nucleotide sequence ID" value="NZ_CBCSDF010000001.1"/>
</dbReference>
<evidence type="ECO:0000313" key="3">
    <source>
        <dbReference type="EMBL" id="WOX31327.1"/>
    </source>
</evidence>
<dbReference type="Proteomes" id="UP000646877">
    <property type="component" value="Unassembled WGS sequence"/>
</dbReference>
<evidence type="ECO:0000313" key="2">
    <source>
        <dbReference type="EMBL" id="NLR23093.1"/>
    </source>
</evidence>
<evidence type="ECO:0000256" key="1">
    <source>
        <dbReference type="SAM" id="MobiDB-lite"/>
    </source>
</evidence>
<dbReference type="EMBL" id="CP137579">
    <property type="protein sequence ID" value="WOX31327.1"/>
    <property type="molecule type" value="Genomic_DNA"/>
</dbReference>